<dbReference type="EC" id="2.1.1.233" evidence="3 8"/>
<dbReference type="Proteomes" id="UP000054279">
    <property type="component" value="Unassembled WGS sequence"/>
</dbReference>
<evidence type="ECO:0000256" key="5">
    <source>
        <dbReference type="ARBA" id="ARBA00022603"/>
    </source>
</evidence>
<dbReference type="HOGENOM" id="CLU_031312_1_0_1"/>
<feature type="region of interest" description="Disordered" evidence="10">
    <location>
        <begin position="1"/>
        <end position="24"/>
    </location>
</feature>
<feature type="binding site" evidence="9">
    <location>
        <begin position="167"/>
        <end position="168"/>
    </location>
    <ligand>
        <name>S-adenosyl-L-methionine</name>
        <dbReference type="ChEBI" id="CHEBI:59789"/>
    </ligand>
</feature>
<reference evidence="11 12" key="1">
    <citation type="submission" date="2014-06" db="EMBL/GenBank/DDBJ databases">
        <title>Evolutionary Origins and Diversification of the Mycorrhizal Mutualists.</title>
        <authorList>
            <consortium name="DOE Joint Genome Institute"/>
            <consortium name="Mycorrhizal Genomics Consortium"/>
            <person name="Kohler A."/>
            <person name="Kuo A."/>
            <person name="Nagy L.G."/>
            <person name="Floudas D."/>
            <person name="Copeland A."/>
            <person name="Barry K.W."/>
            <person name="Cichocki N."/>
            <person name="Veneault-Fourrey C."/>
            <person name="LaButti K."/>
            <person name="Lindquist E.A."/>
            <person name="Lipzen A."/>
            <person name="Lundell T."/>
            <person name="Morin E."/>
            <person name="Murat C."/>
            <person name="Riley R."/>
            <person name="Ohm R."/>
            <person name="Sun H."/>
            <person name="Tunlid A."/>
            <person name="Henrissat B."/>
            <person name="Grigoriev I.V."/>
            <person name="Hibbett D.S."/>
            <person name="Martin F."/>
        </authorList>
    </citation>
    <scope>NUCLEOTIDE SEQUENCE [LARGE SCALE GENOMIC DNA]</scope>
    <source>
        <strain evidence="11 12">SS14</strain>
    </source>
</reference>
<keyword evidence="5 8" id="KW-0489">Methyltransferase</keyword>
<name>A0A0C9U9P0_SPHS4</name>
<feature type="compositionally biased region" description="Basic residues" evidence="10">
    <location>
        <begin position="1"/>
        <end position="10"/>
    </location>
</feature>
<sequence length="346" mass="39172">MLPPRLHSRRRNPDESIRQTDGDASQARLSAVRKRYLNDPFIALLVPQPHLLPSRPPLINIGTYIRSEAIDELVVSWLQHNAASGSKVQIVSLGAGSDTRFWRLATGLLGGDLSRSIARYLELDFAENTSTKIRAIQVNKELNSVLGEAQISGASLVSDVYAIRDMDLRNSRHVLQDILIKSDEQPLGLLDTSLPTLVLCECVLCYMTQEQSDSLLKWFSDTFDQPAVIIYEMYGLNDSFGRVMKDNLRSRNVTLPGVDAYPTLDDQTRRYTNNGFPSAHALSLKTIRSQYIDPKELNRISRIEMLDELEELELVLHHYFVSWAFKNATDILRPWVLSRKVSTDSD</sequence>
<accession>A0A0C9U9P0</accession>
<dbReference type="InterPro" id="IPR016651">
    <property type="entry name" value="LCMT1"/>
</dbReference>
<evidence type="ECO:0000256" key="6">
    <source>
        <dbReference type="ARBA" id="ARBA00022679"/>
    </source>
</evidence>
<proteinExistence type="inferred from homology"/>
<dbReference type="OrthoDB" id="203237at2759"/>
<evidence type="ECO:0000256" key="4">
    <source>
        <dbReference type="ARBA" id="ARBA00017497"/>
    </source>
</evidence>
<evidence type="ECO:0000256" key="2">
    <source>
        <dbReference type="ARBA" id="ARBA00010703"/>
    </source>
</evidence>
<evidence type="ECO:0000256" key="7">
    <source>
        <dbReference type="ARBA" id="ARBA00022691"/>
    </source>
</evidence>
<dbReference type="PANTHER" id="PTHR13600">
    <property type="entry name" value="LEUCINE CARBOXYL METHYLTRANSFERASE"/>
    <property type="match status" value="1"/>
</dbReference>
<keyword evidence="6 8" id="KW-0808">Transferase</keyword>
<feature type="binding site" evidence="9">
    <location>
        <position position="201"/>
    </location>
    <ligand>
        <name>S-adenosyl-L-methionine</name>
        <dbReference type="ChEBI" id="CHEBI:59789"/>
    </ligand>
</feature>
<evidence type="ECO:0000256" key="10">
    <source>
        <dbReference type="SAM" id="MobiDB-lite"/>
    </source>
</evidence>
<feature type="compositionally biased region" description="Basic and acidic residues" evidence="10">
    <location>
        <begin position="11"/>
        <end position="21"/>
    </location>
</feature>
<keyword evidence="12" id="KW-1185">Reference proteome</keyword>
<dbReference type="GO" id="GO:0032259">
    <property type="term" value="P:methylation"/>
    <property type="evidence" value="ECO:0007669"/>
    <property type="project" value="UniProtKB-KW"/>
</dbReference>
<feature type="binding site" evidence="9">
    <location>
        <position position="94"/>
    </location>
    <ligand>
        <name>S-adenosyl-L-methionine</name>
        <dbReference type="ChEBI" id="CHEBI:59789"/>
    </ligand>
</feature>
<dbReference type="Gene3D" id="3.40.50.150">
    <property type="entry name" value="Vaccinia Virus protein VP39"/>
    <property type="match status" value="1"/>
</dbReference>
<evidence type="ECO:0000256" key="1">
    <source>
        <dbReference type="ARBA" id="ARBA00000724"/>
    </source>
</evidence>
<dbReference type="SUPFAM" id="SSF53335">
    <property type="entry name" value="S-adenosyl-L-methionine-dependent methyltransferases"/>
    <property type="match status" value="1"/>
</dbReference>
<protein>
    <recommendedName>
        <fullName evidence="4 8">Leucine carboxyl methyltransferase 1</fullName>
        <ecNumber evidence="3 8">2.1.1.233</ecNumber>
    </recommendedName>
</protein>
<comment type="function">
    <text evidence="8">Methylates the carboxyl group of the C-terminal leucine residue of protein phosphatase 2A catalytic subunits to form alpha-leucine ester residues.</text>
</comment>
<keyword evidence="7 8" id="KW-0949">S-adenosyl-L-methionine</keyword>
<feature type="binding site" evidence="9">
    <location>
        <position position="66"/>
    </location>
    <ligand>
        <name>S-adenosyl-L-methionine</name>
        <dbReference type="ChEBI" id="CHEBI:59789"/>
    </ligand>
</feature>
<comment type="catalytic activity">
    <reaction evidence="1 8">
        <text>[phosphatase 2A protein]-C-terminal L-leucine + S-adenosyl-L-methionine = [phosphatase 2A protein]-C-terminal L-leucine methyl ester + S-adenosyl-L-homocysteine</text>
        <dbReference type="Rhea" id="RHEA:48544"/>
        <dbReference type="Rhea" id="RHEA-COMP:12134"/>
        <dbReference type="Rhea" id="RHEA-COMP:12135"/>
        <dbReference type="ChEBI" id="CHEBI:57856"/>
        <dbReference type="ChEBI" id="CHEBI:59789"/>
        <dbReference type="ChEBI" id="CHEBI:90516"/>
        <dbReference type="ChEBI" id="CHEBI:90517"/>
        <dbReference type="EC" id="2.1.1.233"/>
    </reaction>
</comment>
<comment type="similarity">
    <text evidence="2 8">Belongs to the methyltransferase superfamily. LCMT family.</text>
</comment>
<dbReference type="InterPro" id="IPR007213">
    <property type="entry name" value="Ppm1/Ppm2/Tcmp"/>
</dbReference>
<evidence type="ECO:0000313" key="12">
    <source>
        <dbReference type="Proteomes" id="UP000054279"/>
    </source>
</evidence>
<dbReference type="PIRSF" id="PIRSF016305">
    <property type="entry name" value="LCM_mtfrase"/>
    <property type="match status" value="1"/>
</dbReference>
<dbReference type="InterPro" id="IPR029063">
    <property type="entry name" value="SAM-dependent_MTases_sf"/>
</dbReference>
<dbReference type="GO" id="GO:0018423">
    <property type="term" value="F:protein C-terminal leucine carboxyl O-methyltransferase activity"/>
    <property type="evidence" value="ECO:0007669"/>
    <property type="project" value="UniProtKB-EC"/>
</dbReference>
<organism evidence="11 12">
    <name type="scientific">Sphaerobolus stellatus (strain SS14)</name>
    <dbReference type="NCBI Taxonomy" id="990650"/>
    <lineage>
        <taxon>Eukaryota</taxon>
        <taxon>Fungi</taxon>
        <taxon>Dikarya</taxon>
        <taxon>Basidiomycota</taxon>
        <taxon>Agaricomycotina</taxon>
        <taxon>Agaricomycetes</taxon>
        <taxon>Phallomycetidae</taxon>
        <taxon>Geastrales</taxon>
        <taxon>Sphaerobolaceae</taxon>
        <taxon>Sphaerobolus</taxon>
    </lineage>
</organism>
<evidence type="ECO:0000313" key="11">
    <source>
        <dbReference type="EMBL" id="KIJ31259.1"/>
    </source>
</evidence>
<evidence type="ECO:0000256" key="3">
    <source>
        <dbReference type="ARBA" id="ARBA00012834"/>
    </source>
</evidence>
<evidence type="ECO:0000256" key="9">
    <source>
        <dbReference type="PIRSR" id="PIRSR016305-1"/>
    </source>
</evidence>
<dbReference type="AlphaFoldDB" id="A0A0C9U9P0"/>
<evidence type="ECO:0000256" key="8">
    <source>
        <dbReference type="PIRNR" id="PIRNR016305"/>
    </source>
</evidence>
<gene>
    <name evidence="11" type="ORF">M422DRAFT_36283</name>
</gene>
<dbReference type="EMBL" id="KN837245">
    <property type="protein sequence ID" value="KIJ31259.1"/>
    <property type="molecule type" value="Genomic_DNA"/>
</dbReference>
<dbReference type="PANTHER" id="PTHR13600:SF21">
    <property type="entry name" value="LEUCINE CARBOXYL METHYLTRANSFERASE 1"/>
    <property type="match status" value="1"/>
</dbReference>
<dbReference type="Pfam" id="PF04072">
    <property type="entry name" value="LCM"/>
    <property type="match status" value="1"/>
</dbReference>